<dbReference type="RefSeq" id="WP_243537754.1">
    <property type="nucleotide sequence ID" value="NZ_CP093442.1"/>
</dbReference>
<dbReference type="Proteomes" id="UP000830116">
    <property type="component" value="Chromosome"/>
</dbReference>
<evidence type="ECO:0000256" key="1">
    <source>
        <dbReference type="SAM" id="MobiDB-lite"/>
    </source>
</evidence>
<protein>
    <submittedName>
        <fullName evidence="2">Uncharacterized protein</fullName>
    </submittedName>
</protein>
<feature type="compositionally biased region" description="Polar residues" evidence="1">
    <location>
        <begin position="23"/>
        <end position="35"/>
    </location>
</feature>
<evidence type="ECO:0000313" key="2">
    <source>
        <dbReference type="EMBL" id="UOF01318.1"/>
    </source>
</evidence>
<dbReference type="EMBL" id="CP093442">
    <property type="protein sequence ID" value="UOF01318.1"/>
    <property type="molecule type" value="Genomic_DNA"/>
</dbReference>
<accession>A0ABY4CCR5</accession>
<keyword evidence="3" id="KW-1185">Reference proteome</keyword>
<evidence type="ECO:0000313" key="3">
    <source>
        <dbReference type="Proteomes" id="UP000830116"/>
    </source>
</evidence>
<gene>
    <name evidence="2" type="ORF">MNR06_16610</name>
</gene>
<sequence length="67" mass="8089">MPTQREQDKGHIKDTERDKKSDSYQSTGERQNMRQTPEKNNHNYKREDLGFTNRDTRGYDKQHKGNY</sequence>
<feature type="region of interest" description="Disordered" evidence="1">
    <location>
        <begin position="1"/>
        <end position="67"/>
    </location>
</feature>
<organism evidence="2 3">
    <name type="scientific">Bdellovibrio reynosensis</name>
    <dbReference type="NCBI Taxonomy" id="2835041"/>
    <lineage>
        <taxon>Bacteria</taxon>
        <taxon>Pseudomonadati</taxon>
        <taxon>Bdellovibrionota</taxon>
        <taxon>Bdellovibrionia</taxon>
        <taxon>Bdellovibrionales</taxon>
        <taxon>Pseudobdellovibrionaceae</taxon>
        <taxon>Bdellovibrio</taxon>
    </lineage>
</organism>
<name>A0ABY4CCR5_9BACT</name>
<feature type="compositionally biased region" description="Basic and acidic residues" evidence="1">
    <location>
        <begin position="1"/>
        <end position="22"/>
    </location>
</feature>
<feature type="compositionally biased region" description="Basic and acidic residues" evidence="1">
    <location>
        <begin position="36"/>
        <end position="67"/>
    </location>
</feature>
<proteinExistence type="predicted"/>
<reference evidence="2" key="1">
    <citation type="submission" date="2022-03" db="EMBL/GenBank/DDBJ databases">
        <title>Genome Identification and Characterization of new species Bdellovibrio reynosense LBG001 sp. nov. from a Mexico soil sample.</title>
        <authorList>
            <person name="Camilli A."/>
            <person name="Ajao Y."/>
            <person name="Guo X."/>
        </authorList>
    </citation>
    <scope>NUCLEOTIDE SEQUENCE</scope>
    <source>
        <strain evidence="2">LBG001</strain>
    </source>
</reference>